<keyword evidence="1" id="KW-0472">Membrane</keyword>
<dbReference type="AlphaFoldDB" id="A0A0C3NDY7"/>
<evidence type="ECO:0000256" key="1">
    <source>
        <dbReference type="SAM" id="Phobius"/>
    </source>
</evidence>
<feature type="transmembrane region" description="Helical" evidence="1">
    <location>
        <begin position="25"/>
        <end position="44"/>
    </location>
</feature>
<sequence length="110" mass="12436">PAITHQYQSSEMPTLSASKKYSMKFVVEHGIGCTLVFEYLYFLLQARQGRGHFQADLTVAVTEYQTSGAQANVNQHIEAAFQEYGEDVETLCPILVDIARENQMSKKFLK</sequence>
<evidence type="ECO:0000313" key="3">
    <source>
        <dbReference type="Proteomes" id="UP000054217"/>
    </source>
</evidence>
<dbReference type="Proteomes" id="UP000054217">
    <property type="component" value="Unassembled WGS sequence"/>
</dbReference>
<dbReference type="OrthoDB" id="2684183at2759"/>
<keyword evidence="1" id="KW-1133">Transmembrane helix</keyword>
<accession>A0A0C3NDY7</accession>
<organism evidence="2 3">
    <name type="scientific">Pisolithus tinctorius Marx 270</name>
    <dbReference type="NCBI Taxonomy" id="870435"/>
    <lineage>
        <taxon>Eukaryota</taxon>
        <taxon>Fungi</taxon>
        <taxon>Dikarya</taxon>
        <taxon>Basidiomycota</taxon>
        <taxon>Agaricomycotina</taxon>
        <taxon>Agaricomycetes</taxon>
        <taxon>Agaricomycetidae</taxon>
        <taxon>Boletales</taxon>
        <taxon>Sclerodermatineae</taxon>
        <taxon>Pisolithaceae</taxon>
        <taxon>Pisolithus</taxon>
    </lineage>
</organism>
<dbReference type="EMBL" id="KN832119">
    <property type="protein sequence ID" value="KIN93995.1"/>
    <property type="molecule type" value="Genomic_DNA"/>
</dbReference>
<reference evidence="2 3" key="1">
    <citation type="submission" date="2014-04" db="EMBL/GenBank/DDBJ databases">
        <authorList>
            <consortium name="DOE Joint Genome Institute"/>
            <person name="Kuo A."/>
            <person name="Kohler A."/>
            <person name="Costa M.D."/>
            <person name="Nagy L.G."/>
            <person name="Floudas D."/>
            <person name="Copeland A."/>
            <person name="Barry K.W."/>
            <person name="Cichocki N."/>
            <person name="Veneault-Fourrey C."/>
            <person name="LaButti K."/>
            <person name="Lindquist E.A."/>
            <person name="Lipzen A."/>
            <person name="Lundell T."/>
            <person name="Morin E."/>
            <person name="Murat C."/>
            <person name="Sun H."/>
            <person name="Tunlid A."/>
            <person name="Henrissat B."/>
            <person name="Grigoriev I.V."/>
            <person name="Hibbett D.S."/>
            <person name="Martin F."/>
            <person name="Nordberg H.P."/>
            <person name="Cantor M.N."/>
            <person name="Hua S.X."/>
        </authorList>
    </citation>
    <scope>NUCLEOTIDE SEQUENCE [LARGE SCALE GENOMIC DNA]</scope>
    <source>
        <strain evidence="2 3">Marx 270</strain>
    </source>
</reference>
<keyword evidence="1" id="KW-0812">Transmembrane</keyword>
<evidence type="ECO:0000313" key="2">
    <source>
        <dbReference type="EMBL" id="KIN93995.1"/>
    </source>
</evidence>
<keyword evidence="3" id="KW-1185">Reference proteome</keyword>
<name>A0A0C3NDY7_PISTI</name>
<proteinExistence type="predicted"/>
<feature type="non-terminal residue" evidence="2">
    <location>
        <position position="1"/>
    </location>
</feature>
<dbReference type="InParanoid" id="A0A0C3NDY7"/>
<gene>
    <name evidence="2" type="ORF">M404DRAFT_1008616</name>
</gene>
<reference evidence="3" key="2">
    <citation type="submission" date="2015-01" db="EMBL/GenBank/DDBJ databases">
        <title>Evolutionary Origins and Diversification of the Mycorrhizal Mutualists.</title>
        <authorList>
            <consortium name="DOE Joint Genome Institute"/>
            <consortium name="Mycorrhizal Genomics Consortium"/>
            <person name="Kohler A."/>
            <person name="Kuo A."/>
            <person name="Nagy L.G."/>
            <person name="Floudas D."/>
            <person name="Copeland A."/>
            <person name="Barry K.W."/>
            <person name="Cichocki N."/>
            <person name="Veneault-Fourrey C."/>
            <person name="LaButti K."/>
            <person name="Lindquist E.A."/>
            <person name="Lipzen A."/>
            <person name="Lundell T."/>
            <person name="Morin E."/>
            <person name="Murat C."/>
            <person name="Riley R."/>
            <person name="Ohm R."/>
            <person name="Sun H."/>
            <person name="Tunlid A."/>
            <person name="Henrissat B."/>
            <person name="Grigoriev I.V."/>
            <person name="Hibbett D.S."/>
            <person name="Martin F."/>
        </authorList>
    </citation>
    <scope>NUCLEOTIDE SEQUENCE [LARGE SCALE GENOMIC DNA]</scope>
    <source>
        <strain evidence="3">Marx 270</strain>
    </source>
</reference>
<dbReference type="HOGENOM" id="CLU_144955_1_0_1"/>
<protein>
    <submittedName>
        <fullName evidence="2">Uncharacterized protein</fullName>
    </submittedName>
</protein>